<reference evidence="2" key="1">
    <citation type="submission" date="2014-07" db="EMBL/GenBank/DDBJ databases">
        <authorList>
            <person name="Zhang J.E."/>
            <person name="Yang H."/>
            <person name="Guo J."/>
            <person name="Deng Z."/>
            <person name="Luo H."/>
            <person name="Luo M."/>
            <person name="Zhao B."/>
        </authorList>
    </citation>
    <scope>NUCLEOTIDE SEQUENCE</scope>
    <source>
        <strain evidence="2">AM4</strain>
    </source>
</reference>
<sequence>MSAVKYFDGPYVDAPVERMSTPQGAHFAYRAVGSDGGVPLLLLNHLAATLDGWDPLLVDRLAQDRPVIAVDYHGMGGSSGSAPTTVAEMADGVIEFLDAAGLERVDVLGLSLGGFVTQQLLLAHPQRFRMAVLAGTGPAGGAGIARVPGLTFRAMAKAALTRKDPRHYLFFPVTAWDRADEFLDRVAAFKHPDRAARVPGLLRQLRAVRGWGRQEPQDLSRIGHSVLVVNGDNDLMVPSSNTLDLGRRLPAARLEELYPGAGHGAIFQEPDLFASQVRAFLD</sequence>
<dbReference type="InterPro" id="IPR000073">
    <property type="entry name" value="AB_hydrolase_1"/>
</dbReference>
<dbReference type="InterPro" id="IPR050471">
    <property type="entry name" value="AB_hydrolase"/>
</dbReference>
<accession>A0A1L7RT47</accession>
<evidence type="ECO:0000313" key="2">
    <source>
        <dbReference type="EMBL" id="CED92614.1"/>
    </source>
</evidence>
<dbReference type="Pfam" id="PF00561">
    <property type="entry name" value="Abhydrolase_1"/>
    <property type="match status" value="1"/>
</dbReference>
<keyword evidence="2" id="KW-0378">Hydrolase</keyword>
<dbReference type="Gene3D" id="3.40.50.1820">
    <property type="entry name" value="alpha/beta hydrolase"/>
    <property type="match status" value="1"/>
</dbReference>
<dbReference type="PANTHER" id="PTHR43433:SF5">
    <property type="entry name" value="AB HYDROLASE-1 DOMAIN-CONTAINING PROTEIN"/>
    <property type="match status" value="1"/>
</dbReference>
<dbReference type="InterPro" id="IPR029058">
    <property type="entry name" value="AB_hydrolase_fold"/>
</dbReference>
<proteinExistence type="predicted"/>
<feature type="domain" description="AB hydrolase-1" evidence="1">
    <location>
        <begin position="39"/>
        <end position="270"/>
    </location>
</feature>
<gene>
    <name evidence="2" type="ORF">AAM4_2782</name>
</gene>
<evidence type="ECO:0000259" key="1">
    <source>
        <dbReference type="Pfam" id="PF00561"/>
    </source>
</evidence>
<dbReference type="GO" id="GO:0016787">
    <property type="term" value="F:hydrolase activity"/>
    <property type="evidence" value="ECO:0007669"/>
    <property type="project" value="UniProtKB-KW"/>
</dbReference>
<dbReference type="PRINTS" id="PR00111">
    <property type="entry name" value="ABHYDROLASE"/>
</dbReference>
<protein>
    <submittedName>
        <fullName evidence="2">Hydrolase, alpha/beta hydrolase fold</fullName>
    </submittedName>
</protein>
<dbReference type="RefSeq" id="WP_210582262.1">
    <property type="nucleotide sequence ID" value="NZ_LK995542.1"/>
</dbReference>
<name>A0A1L7RT47_9ACTO</name>
<dbReference type="AlphaFoldDB" id="A0A1L7RT47"/>
<dbReference type="PANTHER" id="PTHR43433">
    <property type="entry name" value="HYDROLASE, ALPHA/BETA FOLD FAMILY PROTEIN"/>
    <property type="match status" value="1"/>
</dbReference>
<dbReference type="EMBL" id="LK995542">
    <property type="protein sequence ID" value="CED92614.1"/>
    <property type="molecule type" value="Genomic_DNA"/>
</dbReference>
<dbReference type="SUPFAM" id="SSF53474">
    <property type="entry name" value="alpha/beta-Hydrolases"/>
    <property type="match status" value="1"/>
</dbReference>
<organism evidence="2">
    <name type="scientific">Actinomyces succiniciruminis</name>
    <dbReference type="NCBI Taxonomy" id="1522002"/>
    <lineage>
        <taxon>Bacteria</taxon>
        <taxon>Bacillati</taxon>
        <taxon>Actinomycetota</taxon>
        <taxon>Actinomycetes</taxon>
        <taxon>Actinomycetales</taxon>
        <taxon>Actinomycetaceae</taxon>
        <taxon>Actinomyces</taxon>
    </lineage>
</organism>